<dbReference type="Proteomes" id="UP000198680">
    <property type="component" value="Unassembled WGS sequence"/>
</dbReference>
<dbReference type="PANTHER" id="PTHR44196">
    <property type="entry name" value="DEHYDROGENASE/REDUCTASE SDR FAMILY MEMBER 7B"/>
    <property type="match status" value="1"/>
</dbReference>
<protein>
    <submittedName>
        <fullName evidence="4">Short-chain dehydrogenase</fullName>
    </submittedName>
</protein>
<dbReference type="PROSITE" id="PS00061">
    <property type="entry name" value="ADH_SHORT"/>
    <property type="match status" value="1"/>
</dbReference>
<gene>
    <name evidence="4" type="ORF">SAMN05660642_02949</name>
</gene>
<dbReference type="SUPFAM" id="SSF51735">
    <property type="entry name" value="NAD(P)-binding Rossmann-fold domains"/>
    <property type="match status" value="1"/>
</dbReference>
<evidence type="ECO:0000256" key="3">
    <source>
        <dbReference type="RuleBase" id="RU000363"/>
    </source>
</evidence>
<sequence length="282" mass="29792">MESTARGRVVLVTGGSAGIGRSTVTRLAREGAHVVTCARGGERLEQAVGGLPGVSTVVADVADAGGRDRLLDRVLDEHGRLDAVVLNAGLGWAGLVEDMPGDAVERLIGLNLTGVVELTRIALPHLLSAAAQRGRADVVTVASVAAWSQVPPLTVYSATKAGVQGFVKGLRREVTARGVRVHTVNPGPVRTEWLARGHGSPPVSDDDARGRLSRGIRPDRVADQIAGCLTSPWSRTVAVPRWMGLARLGEVPPVNRVLDLVLSRQADRIRRVAARTVERRTG</sequence>
<dbReference type="AlphaFoldDB" id="A0A1G9UU80"/>
<organism evidence="4 5">
    <name type="scientific">Geodermatophilus siccatus</name>
    <dbReference type="NCBI Taxonomy" id="1137991"/>
    <lineage>
        <taxon>Bacteria</taxon>
        <taxon>Bacillati</taxon>
        <taxon>Actinomycetota</taxon>
        <taxon>Actinomycetes</taxon>
        <taxon>Geodermatophilales</taxon>
        <taxon>Geodermatophilaceae</taxon>
        <taxon>Geodermatophilus</taxon>
    </lineage>
</organism>
<dbReference type="RefSeq" id="WP_091219625.1">
    <property type="nucleotide sequence ID" value="NZ_FNHE01000007.1"/>
</dbReference>
<accession>A0A1G9UU80</accession>
<dbReference type="PRINTS" id="PR00080">
    <property type="entry name" value="SDRFAMILY"/>
</dbReference>
<dbReference type="GO" id="GO:0016491">
    <property type="term" value="F:oxidoreductase activity"/>
    <property type="evidence" value="ECO:0007669"/>
    <property type="project" value="UniProtKB-KW"/>
</dbReference>
<dbReference type="GO" id="GO:0016020">
    <property type="term" value="C:membrane"/>
    <property type="evidence" value="ECO:0007669"/>
    <property type="project" value="TreeGrafter"/>
</dbReference>
<name>A0A1G9UU80_9ACTN</name>
<dbReference type="OrthoDB" id="5178125at2"/>
<dbReference type="Gene3D" id="3.40.50.720">
    <property type="entry name" value="NAD(P)-binding Rossmann-like Domain"/>
    <property type="match status" value="1"/>
</dbReference>
<evidence type="ECO:0000313" key="4">
    <source>
        <dbReference type="EMBL" id="SDM63453.1"/>
    </source>
</evidence>
<dbReference type="CDD" id="cd05233">
    <property type="entry name" value="SDR_c"/>
    <property type="match status" value="1"/>
</dbReference>
<dbReference type="InterPro" id="IPR002347">
    <property type="entry name" value="SDR_fam"/>
</dbReference>
<dbReference type="PRINTS" id="PR00081">
    <property type="entry name" value="GDHRDH"/>
</dbReference>
<dbReference type="InterPro" id="IPR020904">
    <property type="entry name" value="Sc_DH/Rdtase_CS"/>
</dbReference>
<dbReference type="Pfam" id="PF00106">
    <property type="entry name" value="adh_short"/>
    <property type="match status" value="1"/>
</dbReference>
<comment type="similarity">
    <text evidence="1 3">Belongs to the short-chain dehydrogenases/reductases (SDR) family.</text>
</comment>
<proteinExistence type="inferred from homology"/>
<dbReference type="PANTHER" id="PTHR44196:SF1">
    <property type="entry name" value="DEHYDROGENASE_REDUCTASE SDR FAMILY MEMBER 7B"/>
    <property type="match status" value="1"/>
</dbReference>
<evidence type="ECO:0000256" key="2">
    <source>
        <dbReference type="ARBA" id="ARBA00023002"/>
    </source>
</evidence>
<keyword evidence="5" id="KW-1185">Reference proteome</keyword>
<dbReference type="InterPro" id="IPR036291">
    <property type="entry name" value="NAD(P)-bd_dom_sf"/>
</dbReference>
<dbReference type="EMBL" id="FNHE01000007">
    <property type="protein sequence ID" value="SDM63453.1"/>
    <property type="molecule type" value="Genomic_DNA"/>
</dbReference>
<evidence type="ECO:0000313" key="5">
    <source>
        <dbReference type="Proteomes" id="UP000198680"/>
    </source>
</evidence>
<keyword evidence="2" id="KW-0560">Oxidoreductase</keyword>
<reference evidence="5" key="1">
    <citation type="submission" date="2016-10" db="EMBL/GenBank/DDBJ databases">
        <authorList>
            <person name="Varghese N."/>
            <person name="Submissions S."/>
        </authorList>
    </citation>
    <scope>NUCLEOTIDE SEQUENCE [LARGE SCALE GENOMIC DNA]</scope>
    <source>
        <strain evidence="5">DSM 45419</strain>
    </source>
</reference>
<dbReference type="STRING" id="1137991.SAMN05660642_02949"/>
<evidence type="ECO:0000256" key="1">
    <source>
        <dbReference type="ARBA" id="ARBA00006484"/>
    </source>
</evidence>